<protein>
    <submittedName>
        <fullName evidence="2">Uncharacterized protein</fullName>
    </submittedName>
</protein>
<dbReference type="EMBL" id="GBRD01010409">
    <property type="protein sequence ID" value="JAG55415.1"/>
    <property type="molecule type" value="Transcribed_RNA"/>
</dbReference>
<reference evidence="2" key="1">
    <citation type="submission" date="2014-09" db="EMBL/GenBank/DDBJ databases">
        <authorList>
            <person name="Magalhaes I.L.F."/>
            <person name="Oliveira U."/>
            <person name="Santos F.R."/>
            <person name="Vidigal T.H.D.A."/>
            <person name="Brescovit A.D."/>
            <person name="Santos A.J."/>
        </authorList>
    </citation>
    <scope>NUCLEOTIDE SEQUENCE</scope>
</reference>
<feature type="compositionally biased region" description="Acidic residues" evidence="1">
    <location>
        <begin position="221"/>
        <end position="233"/>
    </location>
</feature>
<feature type="compositionally biased region" description="Polar residues" evidence="1">
    <location>
        <begin position="242"/>
        <end position="260"/>
    </location>
</feature>
<feature type="compositionally biased region" description="Low complexity" evidence="1">
    <location>
        <begin position="90"/>
        <end position="112"/>
    </location>
</feature>
<feature type="compositionally biased region" description="Low complexity" evidence="1">
    <location>
        <begin position="11"/>
        <end position="41"/>
    </location>
</feature>
<dbReference type="AlphaFoldDB" id="A0A0K8SRK0"/>
<feature type="region of interest" description="Disordered" evidence="1">
    <location>
        <begin position="194"/>
        <end position="267"/>
    </location>
</feature>
<feature type="region of interest" description="Disordered" evidence="1">
    <location>
        <begin position="1"/>
        <end position="177"/>
    </location>
</feature>
<sequence>KRLVPSKRRPYSSSTSSGPSGPSGPSDYDTGGPGYSRSPTGGRKGGPRSPPPRDDDGPSPKYRGGSRGRSPLPARGAPRSGRTPASTQLRSSPRSPVRSIPRGSVGSGSPYPERYPPPRNPPPSSRAYSTPSPVGPDPYSYDLPDPYSPDPLSLTEGVNIAGRHGARNRKNIDPSFDPGYDETFASLFPELADGVDGVDPVDTVDSVDPSSAVALAPPSYDEYDTGPTDDYDEGPERRTDVRSQYTSRNTSRMHPTSESMITHRRPP</sequence>
<evidence type="ECO:0000256" key="1">
    <source>
        <dbReference type="SAM" id="MobiDB-lite"/>
    </source>
</evidence>
<feature type="non-terminal residue" evidence="2">
    <location>
        <position position="267"/>
    </location>
</feature>
<proteinExistence type="predicted"/>
<feature type="compositionally biased region" description="Pro residues" evidence="1">
    <location>
        <begin position="113"/>
        <end position="124"/>
    </location>
</feature>
<feature type="compositionally biased region" description="Low complexity" evidence="1">
    <location>
        <begin position="137"/>
        <end position="154"/>
    </location>
</feature>
<feature type="compositionally biased region" description="Basic residues" evidence="1">
    <location>
        <begin position="1"/>
        <end position="10"/>
    </location>
</feature>
<organism evidence="2">
    <name type="scientific">Lygus hesperus</name>
    <name type="common">Western plant bug</name>
    <dbReference type="NCBI Taxonomy" id="30085"/>
    <lineage>
        <taxon>Eukaryota</taxon>
        <taxon>Metazoa</taxon>
        <taxon>Ecdysozoa</taxon>
        <taxon>Arthropoda</taxon>
        <taxon>Hexapoda</taxon>
        <taxon>Insecta</taxon>
        <taxon>Pterygota</taxon>
        <taxon>Neoptera</taxon>
        <taxon>Paraneoptera</taxon>
        <taxon>Hemiptera</taxon>
        <taxon>Heteroptera</taxon>
        <taxon>Panheteroptera</taxon>
        <taxon>Cimicomorpha</taxon>
        <taxon>Miridae</taxon>
        <taxon>Mirini</taxon>
        <taxon>Lygus</taxon>
    </lineage>
</organism>
<evidence type="ECO:0000313" key="2">
    <source>
        <dbReference type="EMBL" id="JAG55415.1"/>
    </source>
</evidence>
<feature type="compositionally biased region" description="Low complexity" evidence="1">
    <location>
        <begin position="194"/>
        <end position="219"/>
    </location>
</feature>
<accession>A0A0K8SRK0</accession>
<feature type="non-terminal residue" evidence="2">
    <location>
        <position position="1"/>
    </location>
</feature>
<name>A0A0K8SRK0_LYGHE</name>